<gene>
    <name evidence="13" type="ORF">CERZMDRAFT_102169</name>
</gene>
<feature type="compositionally biased region" description="Polar residues" evidence="11">
    <location>
        <begin position="138"/>
        <end position="150"/>
    </location>
</feature>
<dbReference type="PANTHER" id="PTHR47772">
    <property type="entry name" value="ZINC FINGER PROTEIN 200"/>
    <property type="match status" value="1"/>
</dbReference>
<organism evidence="13 14">
    <name type="scientific">Cercospora zeae-maydis SCOH1-5</name>
    <dbReference type="NCBI Taxonomy" id="717836"/>
    <lineage>
        <taxon>Eukaryota</taxon>
        <taxon>Fungi</taxon>
        <taxon>Dikarya</taxon>
        <taxon>Ascomycota</taxon>
        <taxon>Pezizomycotina</taxon>
        <taxon>Dothideomycetes</taxon>
        <taxon>Dothideomycetidae</taxon>
        <taxon>Mycosphaerellales</taxon>
        <taxon>Mycosphaerellaceae</taxon>
        <taxon>Cercospora</taxon>
    </lineage>
</organism>
<dbReference type="OrthoDB" id="3798762at2759"/>
<proteinExistence type="inferred from homology"/>
<keyword evidence="14" id="KW-1185">Reference proteome</keyword>
<dbReference type="InterPro" id="IPR013087">
    <property type="entry name" value="Znf_C2H2_type"/>
</dbReference>
<evidence type="ECO:0000256" key="7">
    <source>
        <dbReference type="ARBA" id="ARBA00023015"/>
    </source>
</evidence>
<protein>
    <recommendedName>
        <fullName evidence="12">C2H2-type domain-containing protein</fullName>
    </recommendedName>
</protein>
<evidence type="ECO:0000256" key="4">
    <source>
        <dbReference type="ARBA" id="ARBA00022737"/>
    </source>
</evidence>
<feature type="compositionally biased region" description="Polar residues" evidence="11">
    <location>
        <begin position="99"/>
        <end position="118"/>
    </location>
</feature>
<name>A0A6A6F1M9_9PEZI</name>
<feature type="compositionally biased region" description="Polar residues" evidence="11">
    <location>
        <begin position="178"/>
        <end position="195"/>
    </location>
</feature>
<dbReference type="InterPro" id="IPR050636">
    <property type="entry name" value="C2H2-ZF_domain-containing"/>
</dbReference>
<dbReference type="SUPFAM" id="SSF57667">
    <property type="entry name" value="beta-beta-alpha zinc fingers"/>
    <property type="match status" value="1"/>
</dbReference>
<dbReference type="PROSITE" id="PS50157">
    <property type="entry name" value="ZINC_FINGER_C2H2_2"/>
    <property type="match status" value="2"/>
</dbReference>
<dbReference type="SMART" id="SM00355">
    <property type="entry name" value="ZnF_C2H2"/>
    <property type="match status" value="3"/>
</dbReference>
<evidence type="ECO:0000313" key="13">
    <source>
        <dbReference type="EMBL" id="KAF2207682.1"/>
    </source>
</evidence>
<keyword evidence="4" id="KW-0677">Repeat</keyword>
<evidence type="ECO:0000256" key="2">
    <source>
        <dbReference type="ARBA" id="ARBA00006991"/>
    </source>
</evidence>
<keyword evidence="6" id="KW-0862">Zinc</keyword>
<keyword evidence="8" id="KW-0804">Transcription</keyword>
<evidence type="ECO:0000259" key="12">
    <source>
        <dbReference type="PROSITE" id="PS50157"/>
    </source>
</evidence>
<comment type="subcellular location">
    <subcellularLocation>
        <location evidence="1">Nucleus</location>
    </subcellularLocation>
</comment>
<evidence type="ECO:0000256" key="5">
    <source>
        <dbReference type="ARBA" id="ARBA00022771"/>
    </source>
</evidence>
<dbReference type="AlphaFoldDB" id="A0A6A6F1M9"/>
<dbReference type="PROSITE" id="PS00028">
    <property type="entry name" value="ZINC_FINGER_C2H2_1"/>
    <property type="match status" value="2"/>
</dbReference>
<feature type="region of interest" description="Disordered" evidence="11">
    <location>
        <begin position="75"/>
        <end position="150"/>
    </location>
</feature>
<evidence type="ECO:0000256" key="6">
    <source>
        <dbReference type="ARBA" id="ARBA00022833"/>
    </source>
</evidence>
<evidence type="ECO:0000313" key="14">
    <source>
        <dbReference type="Proteomes" id="UP000799539"/>
    </source>
</evidence>
<feature type="compositionally biased region" description="Polar residues" evidence="11">
    <location>
        <begin position="249"/>
        <end position="259"/>
    </location>
</feature>
<evidence type="ECO:0000256" key="1">
    <source>
        <dbReference type="ARBA" id="ARBA00004123"/>
    </source>
</evidence>
<keyword evidence="5 10" id="KW-0863">Zinc-finger</keyword>
<dbReference type="GO" id="GO:0005634">
    <property type="term" value="C:nucleus"/>
    <property type="evidence" value="ECO:0007669"/>
    <property type="project" value="UniProtKB-SubCell"/>
</dbReference>
<keyword evidence="7" id="KW-0805">Transcription regulation</keyword>
<evidence type="ECO:0000256" key="9">
    <source>
        <dbReference type="ARBA" id="ARBA00023242"/>
    </source>
</evidence>
<keyword evidence="9" id="KW-0539">Nucleus</keyword>
<feature type="compositionally biased region" description="Low complexity" evidence="11">
    <location>
        <begin position="123"/>
        <end position="137"/>
    </location>
</feature>
<evidence type="ECO:0000256" key="10">
    <source>
        <dbReference type="PROSITE-ProRule" id="PRU00042"/>
    </source>
</evidence>
<dbReference type="EMBL" id="ML992701">
    <property type="protein sequence ID" value="KAF2207682.1"/>
    <property type="molecule type" value="Genomic_DNA"/>
</dbReference>
<keyword evidence="3" id="KW-0479">Metal-binding</keyword>
<feature type="region of interest" description="Disordered" evidence="11">
    <location>
        <begin position="174"/>
        <end position="268"/>
    </location>
</feature>
<feature type="compositionally biased region" description="Low complexity" evidence="11">
    <location>
        <begin position="397"/>
        <end position="408"/>
    </location>
</feature>
<dbReference type="Proteomes" id="UP000799539">
    <property type="component" value="Unassembled WGS sequence"/>
</dbReference>
<evidence type="ECO:0000256" key="8">
    <source>
        <dbReference type="ARBA" id="ARBA00023163"/>
    </source>
</evidence>
<accession>A0A6A6F1M9</accession>
<feature type="domain" description="C2H2-type" evidence="12">
    <location>
        <begin position="307"/>
        <end position="336"/>
    </location>
</feature>
<comment type="similarity">
    <text evidence="2">Belongs to the krueppel C2H2-type zinc-finger protein family.</text>
</comment>
<dbReference type="GO" id="GO:0008270">
    <property type="term" value="F:zinc ion binding"/>
    <property type="evidence" value="ECO:0007669"/>
    <property type="project" value="UniProtKB-KW"/>
</dbReference>
<dbReference type="Gene3D" id="3.30.160.60">
    <property type="entry name" value="Classic Zinc Finger"/>
    <property type="match status" value="1"/>
</dbReference>
<feature type="domain" description="C2H2-type" evidence="12">
    <location>
        <begin position="276"/>
        <end position="304"/>
    </location>
</feature>
<evidence type="ECO:0000256" key="11">
    <source>
        <dbReference type="SAM" id="MobiDB-lite"/>
    </source>
</evidence>
<dbReference type="InterPro" id="IPR036236">
    <property type="entry name" value="Znf_C2H2_sf"/>
</dbReference>
<dbReference type="PANTHER" id="PTHR47772:SF15">
    <property type="entry name" value="REDUCED EXPRESSION 2-RELATED"/>
    <property type="match status" value="1"/>
</dbReference>
<sequence length="434" mass="47893">MDSFFHAYWGDENLLADTGAVFDYHYDAEFPQSVHDSLCPVPQGPLRQCPYCFPSGQEEELYELLEQPQQNWADLPTDASSTSFDSTALRYGPGLHVHTPSSSLGASEAQEPTASRSYPQHHATYAQAAESAQTASSRVSSQSAPFGQPQGNFVIRYRDLGVQATDGQVQRHDVPYSHQHNSNVTASSPSPSPSREVTEDLHDAAQPTRRTRNSRDVDRLSTDSSPGGHRETSMPHSANDRPLSPPAQSPTMSTASSTRPARLPRRTGRELLHGTFKCSKCDCRFDKCSDMIAHQNRVHMAYEDRPYACDGPGCEQRFVHKKDLRRHEGKHGPPKGIICPHCHKTLVGQRRDNLKRHVRLKHPRESLTVTTTARESLEVAVDTPHQASPALAPSTVHSPSRISHTSSSTEEDPMDDLRRIAAARSPEPASSSSS</sequence>
<feature type="region of interest" description="Disordered" evidence="11">
    <location>
        <begin position="380"/>
        <end position="434"/>
    </location>
</feature>
<reference evidence="13" key="1">
    <citation type="journal article" date="2020" name="Stud. Mycol.">
        <title>101 Dothideomycetes genomes: a test case for predicting lifestyles and emergence of pathogens.</title>
        <authorList>
            <person name="Haridas S."/>
            <person name="Albert R."/>
            <person name="Binder M."/>
            <person name="Bloem J."/>
            <person name="Labutti K."/>
            <person name="Salamov A."/>
            <person name="Andreopoulos B."/>
            <person name="Baker S."/>
            <person name="Barry K."/>
            <person name="Bills G."/>
            <person name="Bluhm B."/>
            <person name="Cannon C."/>
            <person name="Castanera R."/>
            <person name="Culley D."/>
            <person name="Daum C."/>
            <person name="Ezra D."/>
            <person name="Gonzalez J."/>
            <person name="Henrissat B."/>
            <person name="Kuo A."/>
            <person name="Liang C."/>
            <person name="Lipzen A."/>
            <person name="Lutzoni F."/>
            <person name="Magnuson J."/>
            <person name="Mondo S."/>
            <person name="Nolan M."/>
            <person name="Ohm R."/>
            <person name="Pangilinan J."/>
            <person name="Park H.-J."/>
            <person name="Ramirez L."/>
            <person name="Alfaro M."/>
            <person name="Sun H."/>
            <person name="Tritt A."/>
            <person name="Yoshinaga Y."/>
            <person name="Zwiers L.-H."/>
            <person name="Turgeon B."/>
            <person name="Goodwin S."/>
            <person name="Spatafora J."/>
            <person name="Crous P."/>
            <person name="Grigoriev I."/>
        </authorList>
    </citation>
    <scope>NUCLEOTIDE SEQUENCE</scope>
    <source>
        <strain evidence="13">SCOH1-5</strain>
    </source>
</reference>
<feature type="compositionally biased region" description="Low complexity" evidence="11">
    <location>
        <begin position="422"/>
        <end position="434"/>
    </location>
</feature>
<evidence type="ECO:0000256" key="3">
    <source>
        <dbReference type="ARBA" id="ARBA00022723"/>
    </source>
</evidence>
<feature type="compositionally biased region" description="Low complexity" evidence="11">
    <location>
        <begin position="77"/>
        <end position="88"/>
    </location>
</feature>